<dbReference type="SUPFAM" id="SSF52833">
    <property type="entry name" value="Thioredoxin-like"/>
    <property type="match status" value="1"/>
</dbReference>
<protein>
    <submittedName>
        <fullName evidence="1">Uncharacterized protein</fullName>
    </submittedName>
</protein>
<name>A0A0D2MV17_HYPSF</name>
<dbReference type="EMBL" id="KN817523">
    <property type="protein sequence ID" value="KJA27843.1"/>
    <property type="molecule type" value="Genomic_DNA"/>
</dbReference>
<evidence type="ECO:0000313" key="1">
    <source>
        <dbReference type="EMBL" id="KJA27843.1"/>
    </source>
</evidence>
<dbReference type="PANTHER" id="PTHR45694">
    <property type="entry name" value="GLUTAREDOXIN 2"/>
    <property type="match status" value="1"/>
</dbReference>
<dbReference type="GO" id="GO:0005796">
    <property type="term" value="C:Golgi lumen"/>
    <property type="evidence" value="ECO:0007669"/>
    <property type="project" value="TreeGrafter"/>
</dbReference>
<dbReference type="GO" id="GO:0005801">
    <property type="term" value="C:cis-Golgi network"/>
    <property type="evidence" value="ECO:0007669"/>
    <property type="project" value="TreeGrafter"/>
</dbReference>
<proteinExistence type="predicted"/>
<evidence type="ECO:0000313" key="2">
    <source>
        <dbReference type="Proteomes" id="UP000054270"/>
    </source>
</evidence>
<dbReference type="GO" id="GO:0015038">
    <property type="term" value="F:glutathione disulfide oxidoreductase activity"/>
    <property type="evidence" value="ECO:0007669"/>
    <property type="project" value="TreeGrafter"/>
</dbReference>
<dbReference type="STRING" id="945553.A0A0D2MV17"/>
<organism evidence="1 2">
    <name type="scientific">Hypholoma sublateritium (strain FD-334 SS-4)</name>
    <dbReference type="NCBI Taxonomy" id="945553"/>
    <lineage>
        <taxon>Eukaryota</taxon>
        <taxon>Fungi</taxon>
        <taxon>Dikarya</taxon>
        <taxon>Basidiomycota</taxon>
        <taxon>Agaricomycotina</taxon>
        <taxon>Agaricomycetes</taxon>
        <taxon>Agaricomycetidae</taxon>
        <taxon>Agaricales</taxon>
        <taxon>Agaricineae</taxon>
        <taxon>Strophariaceae</taxon>
        <taxon>Hypholoma</taxon>
    </lineage>
</organism>
<sequence>MALTPSLIALWHPRKPKQRATFVALILLACLTTYIFVANSASLSQSALRRSDAVHDQLALALETIQNARLADVSNKHSAKKAHHHVKLPSAKLNAAQELAAVTSFLASLPQNIIPHTVDPALPIDPQLVLDFDTRGPRAQDEINAMVEDVWLRNPVFLYSKVYSPPSREIKSILSQLYLRPESTIIDVDLREDVEILTPILKRLTGFSDLPLLIIGGKPIGSIEQVEALHKTGELQKMMTEAGALINGSKKKKNRK</sequence>
<dbReference type="OMA" id="KPRAYWL"/>
<accession>A0A0D2MV17</accession>
<dbReference type="GO" id="GO:0000324">
    <property type="term" value="C:fungal-type vacuole"/>
    <property type="evidence" value="ECO:0007669"/>
    <property type="project" value="TreeGrafter"/>
</dbReference>
<dbReference type="PROSITE" id="PS51354">
    <property type="entry name" value="GLUTAREDOXIN_2"/>
    <property type="match status" value="1"/>
</dbReference>
<gene>
    <name evidence="1" type="ORF">HYPSUDRAFT_62875</name>
</gene>
<dbReference type="Gene3D" id="3.40.30.10">
    <property type="entry name" value="Glutaredoxin"/>
    <property type="match status" value="1"/>
</dbReference>
<dbReference type="Proteomes" id="UP000054270">
    <property type="component" value="Unassembled WGS sequence"/>
</dbReference>
<reference evidence="2" key="1">
    <citation type="submission" date="2014-04" db="EMBL/GenBank/DDBJ databases">
        <title>Evolutionary Origins and Diversification of the Mycorrhizal Mutualists.</title>
        <authorList>
            <consortium name="DOE Joint Genome Institute"/>
            <consortium name="Mycorrhizal Genomics Consortium"/>
            <person name="Kohler A."/>
            <person name="Kuo A."/>
            <person name="Nagy L.G."/>
            <person name="Floudas D."/>
            <person name="Copeland A."/>
            <person name="Barry K.W."/>
            <person name="Cichocki N."/>
            <person name="Veneault-Fourrey C."/>
            <person name="LaButti K."/>
            <person name="Lindquist E.A."/>
            <person name="Lipzen A."/>
            <person name="Lundell T."/>
            <person name="Morin E."/>
            <person name="Murat C."/>
            <person name="Riley R."/>
            <person name="Ohm R."/>
            <person name="Sun H."/>
            <person name="Tunlid A."/>
            <person name="Henrissat B."/>
            <person name="Grigoriev I.V."/>
            <person name="Hibbett D.S."/>
            <person name="Martin F."/>
        </authorList>
    </citation>
    <scope>NUCLEOTIDE SEQUENCE [LARGE SCALE GENOMIC DNA]</scope>
    <source>
        <strain evidence="2">FD-334 SS-4</strain>
    </source>
</reference>
<dbReference type="AlphaFoldDB" id="A0A0D2MV17"/>
<dbReference type="GO" id="GO:0034599">
    <property type="term" value="P:cellular response to oxidative stress"/>
    <property type="evidence" value="ECO:0007669"/>
    <property type="project" value="TreeGrafter"/>
</dbReference>
<dbReference type="PANTHER" id="PTHR45694:SF5">
    <property type="entry name" value="GLUTAREDOXIN 2"/>
    <property type="match status" value="1"/>
</dbReference>
<dbReference type="InterPro" id="IPR036249">
    <property type="entry name" value="Thioredoxin-like_sf"/>
</dbReference>
<dbReference type="OrthoDB" id="423313at2759"/>
<keyword evidence="2" id="KW-1185">Reference proteome</keyword>